<evidence type="ECO:0000256" key="4">
    <source>
        <dbReference type="ARBA" id="ARBA00018091"/>
    </source>
</evidence>
<accession>F6KR15</accession>
<proteinExistence type="inferred from homology"/>
<protein>
    <recommendedName>
        <fullName evidence="4">Capsid protein</fullName>
    </recommendedName>
    <alternativeName>
        <fullName evidence="9">Coat protein</fullName>
    </alternativeName>
</protein>
<evidence type="ECO:0000256" key="6">
    <source>
        <dbReference type="ARBA" id="ARBA00022561"/>
    </source>
</evidence>
<keyword evidence="7" id="KW-0946">Virion</keyword>
<evidence type="ECO:0000256" key="5">
    <source>
        <dbReference type="ARBA" id="ARBA00022497"/>
    </source>
</evidence>
<keyword evidence="5" id="KW-1139">Helical capsid protein</keyword>
<name>F6KR15_9VIRU</name>
<evidence type="ECO:0000256" key="10">
    <source>
        <dbReference type="SAM" id="MobiDB-lite"/>
    </source>
</evidence>
<comment type="function">
    <text evidence="1">Required for genome encapsidation. Forms ribonucleoprotein complexes along with TGB1 helicase and viral RNA.</text>
</comment>
<evidence type="ECO:0000256" key="7">
    <source>
        <dbReference type="ARBA" id="ARBA00022844"/>
    </source>
</evidence>
<feature type="domain" description="Potexviruses and carlaviruses coat protein" evidence="11">
    <location>
        <begin position="127"/>
        <end position="267"/>
    </location>
</feature>
<reference evidence="13" key="1">
    <citation type="submission" date="2010-11" db="EMBL/GenBank/DDBJ databases">
        <authorList>
            <person name="Tiberini A."/>
            <person name="Tomassoli L."/>
        </authorList>
    </citation>
    <scope>NUCLEOTIDE SEQUENCE</scope>
    <source>
        <strain evidence="13">L7</strain>
    </source>
</reference>
<feature type="domain" description="Carlavirus coat" evidence="12">
    <location>
        <begin position="67"/>
        <end position="118"/>
    </location>
</feature>
<keyword evidence="8" id="KW-0687">Ribonucleoprotein</keyword>
<feature type="region of interest" description="Disordered" evidence="10">
    <location>
        <begin position="1"/>
        <end position="22"/>
    </location>
</feature>
<evidence type="ECO:0000256" key="1">
    <source>
        <dbReference type="ARBA" id="ARBA00004032"/>
    </source>
</evidence>
<dbReference type="InterPro" id="IPR013569">
    <property type="entry name" value="Carlavirus_coat_N"/>
</dbReference>
<evidence type="ECO:0000313" key="13">
    <source>
        <dbReference type="EMBL" id="AEF12643.1"/>
    </source>
</evidence>
<keyword evidence="6 13" id="KW-0167">Capsid protein</keyword>
<evidence type="ECO:0000256" key="2">
    <source>
        <dbReference type="ARBA" id="ARBA00004328"/>
    </source>
</evidence>
<dbReference type="GO" id="GO:1990904">
    <property type="term" value="C:ribonucleoprotein complex"/>
    <property type="evidence" value="ECO:0007669"/>
    <property type="project" value="UniProtKB-KW"/>
</dbReference>
<evidence type="ECO:0000256" key="3">
    <source>
        <dbReference type="ARBA" id="ARBA00007202"/>
    </source>
</evidence>
<evidence type="ECO:0000259" key="12">
    <source>
        <dbReference type="Pfam" id="PF08358"/>
    </source>
</evidence>
<dbReference type="EMBL" id="HQ588148">
    <property type="protein sequence ID" value="AEF12643.1"/>
    <property type="molecule type" value="Genomic_RNA"/>
</dbReference>
<comment type="subcellular location">
    <subcellularLocation>
        <location evidence="2">Virion</location>
    </subcellularLocation>
</comment>
<dbReference type="PRINTS" id="PR00232">
    <property type="entry name" value="POTXCARLCOAT"/>
</dbReference>
<evidence type="ECO:0000259" key="11">
    <source>
        <dbReference type="Pfam" id="PF00286"/>
    </source>
</evidence>
<evidence type="ECO:0000256" key="9">
    <source>
        <dbReference type="ARBA" id="ARBA00031336"/>
    </source>
</evidence>
<sequence>MSSRGREMEQKESGEEKTNLDARLAKEYAAAQALKGKKESDKVENIAEEALALSESNRKINRILNERLAGLTGQLRGERSAIKVTNPCFEIGRPRLAPTADMRGDMTNPYNRVSIDQLIRIKPKAISNNIATSEEIAKVSVKIEGMGVPTQYVQSVILQAVLYCKDASSSAYLDPQGSFEFPGGMIGADAVLAILKNDAATLRRICRLYAPITWNYMLTHDAPPSDWAAMGFDYRDRFAAFDCFDYIENEAAVKPLEGLIRSPTPREYIAHSTHRSIVLDRAARNEKYANLGVEITGGMLGDRLERDFTKAPKK</sequence>
<organism evidence="13">
    <name type="scientific">Caper latent virus</name>
    <dbReference type="NCBI Taxonomy" id="1031708"/>
    <lineage>
        <taxon>Viruses</taxon>
        <taxon>Riboviria</taxon>
        <taxon>Orthornavirae</taxon>
        <taxon>Kitrinoviricota</taxon>
        <taxon>Alsuviricetes</taxon>
        <taxon>Tymovirales</taxon>
        <taxon>Betaflexiviridae</taxon>
        <taxon>Quinvirinae</taxon>
        <taxon>Carlavirus</taxon>
        <taxon>Carlavirus latenscapparis</taxon>
    </lineage>
</organism>
<dbReference type="Pfam" id="PF00286">
    <property type="entry name" value="Flexi_CP"/>
    <property type="match status" value="1"/>
</dbReference>
<dbReference type="Pfam" id="PF08358">
    <property type="entry name" value="Flexi_CP_N"/>
    <property type="match status" value="1"/>
</dbReference>
<dbReference type="InterPro" id="IPR000052">
    <property type="entry name" value="Pltvir_coat"/>
</dbReference>
<dbReference type="GO" id="GO:0019029">
    <property type="term" value="C:helical viral capsid"/>
    <property type="evidence" value="ECO:0007669"/>
    <property type="project" value="UniProtKB-KW"/>
</dbReference>
<gene>
    <name evidence="13" type="primary">CP</name>
</gene>
<comment type="similarity">
    <text evidence="3">Belongs to the potexviruses coat protein family.</text>
</comment>
<evidence type="ECO:0000256" key="8">
    <source>
        <dbReference type="ARBA" id="ARBA00023274"/>
    </source>
</evidence>
<dbReference type="GO" id="GO:0005198">
    <property type="term" value="F:structural molecule activity"/>
    <property type="evidence" value="ECO:0007669"/>
    <property type="project" value="InterPro"/>
</dbReference>